<dbReference type="PIRSF" id="PIRSF000441">
    <property type="entry name" value="CysE"/>
    <property type="match status" value="1"/>
</dbReference>
<dbReference type="KEGG" id="ocy:OSSY52_20350"/>
<dbReference type="InterPro" id="IPR045304">
    <property type="entry name" value="LbH_SAT"/>
</dbReference>
<evidence type="ECO:0000256" key="5">
    <source>
        <dbReference type="ARBA" id="ARBA00023315"/>
    </source>
</evidence>
<comment type="similarity">
    <text evidence="1 7">Belongs to the transferase hexapeptide repeat family.</text>
</comment>
<dbReference type="AlphaFoldDB" id="A0A7G1G9I7"/>
<dbReference type="GO" id="GO:0009001">
    <property type="term" value="F:serine O-acetyltransferase activity"/>
    <property type="evidence" value="ECO:0007669"/>
    <property type="project" value="UniProtKB-EC"/>
</dbReference>
<evidence type="ECO:0000313" key="9">
    <source>
        <dbReference type="Proteomes" id="UP000516361"/>
    </source>
</evidence>
<evidence type="ECO:0000256" key="1">
    <source>
        <dbReference type="ARBA" id="ARBA00007274"/>
    </source>
</evidence>
<dbReference type="FunFam" id="2.160.10.10:FF:000007">
    <property type="entry name" value="Serine acetyltransferase"/>
    <property type="match status" value="1"/>
</dbReference>
<keyword evidence="2" id="KW-0028">Amino-acid biosynthesis</keyword>
<comment type="catalytic activity">
    <reaction evidence="6 7">
        <text>L-serine + acetyl-CoA = O-acetyl-L-serine + CoA</text>
        <dbReference type="Rhea" id="RHEA:24560"/>
        <dbReference type="ChEBI" id="CHEBI:33384"/>
        <dbReference type="ChEBI" id="CHEBI:57287"/>
        <dbReference type="ChEBI" id="CHEBI:57288"/>
        <dbReference type="ChEBI" id="CHEBI:58340"/>
        <dbReference type="EC" id="2.3.1.30"/>
    </reaction>
</comment>
<dbReference type="InterPro" id="IPR005881">
    <property type="entry name" value="Ser_O-AcTrfase"/>
</dbReference>
<keyword evidence="4" id="KW-0677">Repeat</keyword>
<dbReference type="InParanoid" id="A0A7G1G9I7"/>
<dbReference type="FunCoup" id="A0A7G1G9I7">
    <property type="interactions" value="174"/>
</dbReference>
<keyword evidence="3 7" id="KW-0808">Transferase</keyword>
<dbReference type="Gene3D" id="2.160.10.10">
    <property type="entry name" value="Hexapeptide repeat proteins"/>
    <property type="match status" value="1"/>
</dbReference>
<dbReference type="GO" id="GO:0006535">
    <property type="term" value="P:cysteine biosynthetic process from serine"/>
    <property type="evidence" value="ECO:0007669"/>
    <property type="project" value="InterPro"/>
</dbReference>
<dbReference type="PANTHER" id="PTHR42811">
    <property type="entry name" value="SERINE ACETYLTRANSFERASE"/>
    <property type="match status" value="1"/>
</dbReference>
<dbReference type="GO" id="GO:0005737">
    <property type="term" value="C:cytoplasm"/>
    <property type="evidence" value="ECO:0007669"/>
    <property type="project" value="InterPro"/>
</dbReference>
<dbReference type="EC" id="2.3.1.30" evidence="7"/>
<gene>
    <name evidence="8" type="ORF">OSSY52_20350</name>
</gene>
<evidence type="ECO:0000256" key="4">
    <source>
        <dbReference type="ARBA" id="ARBA00022737"/>
    </source>
</evidence>
<evidence type="ECO:0000256" key="7">
    <source>
        <dbReference type="PIRNR" id="PIRNR000441"/>
    </source>
</evidence>
<name>A0A7G1G9I7_9BACT</name>
<evidence type="ECO:0000256" key="6">
    <source>
        <dbReference type="ARBA" id="ARBA00049486"/>
    </source>
</evidence>
<dbReference type="InterPro" id="IPR001451">
    <property type="entry name" value="Hexapep"/>
</dbReference>
<proteinExistence type="inferred from homology"/>
<dbReference type="Proteomes" id="UP000516361">
    <property type="component" value="Chromosome"/>
</dbReference>
<dbReference type="Pfam" id="PF00132">
    <property type="entry name" value="Hexapep"/>
    <property type="match status" value="1"/>
</dbReference>
<dbReference type="CDD" id="cd03354">
    <property type="entry name" value="LbH_SAT"/>
    <property type="match status" value="1"/>
</dbReference>
<evidence type="ECO:0000313" key="8">
    <source>
        <dbReference type="EMBL" id="BBE31894.1"/>
    </source>
</evidence>
<evidence type="ECO:0000256" key="2">
    <source>
        <dbReference type="ARBA" id="ARBA00022605"/>
    </source>
</evidence>
<dbReference type="EMBL" id="AP018712">
    <property type="protein sequence ID" value="BBE31894.1"/>
    <property type="molecule type" value="Genomic_DNA"/>
</dbReference>
<organism evidence="8 9">
    <name type="scientific">Tepiditoga spiralis</name>
    <dbReference type="NCBI Taxonomy" id="2108365"/>
    <lineage>
        <taxon>Bacteria</taxon>
        <taxon>Thermotogati</taxon>
        <taxon>Thermotogota</taxon>
        <taxon>Thermotogae</taxon>
        <taxon>Petrotogales</taxon>
        <taxon>Petrotogaceae</taxon>
        <taxon>Tepiditoga</taxon>
    </lineage>
</organism>
<dbReference type="NCBIfam" id="NF041874">
    <property type="entry name" value="EPS_EpsC"/>
    <property type="match status" value="1"/>
</dbReference>
<dbReference type="PROSITE" id="PS00101">
    <property type="entry name" value="HEXAPEP_TRANSFERASES"/>
    <property type="match status" value="1"/>
</dbReference>
<keyword evidence="5 7" id="KW-0012">Acyltransferase</keyword>
<dbReference type="InterPro" id="IPR011004">
    <property type="entry name" value="Trimer_LpxA-like_sf"/>
</dbReference>
<sequence length="198" mass="21890">MIKIIKDFFHIFRSINKDLNEFIKKDPIATSKLKIFFISTSLHGLISYRFYSFFHKYKIYILSYPLYVLSKILYSMDIHPSAQIDAGVVIDHGIGVVIGETAKIGSGTLIYHGVTLGAKKVMKGKRHPEIGKNVTIGAGAKVLGNIIIGDDVVIGSNSVVLMDIPRKSLVVGIPAKIKKFNCNASKMFALSENTNFVI</sequence>
<protein>
    <recommendedName>
        <fullName evidence="7">Serine acetyltransferase</fullName>
        <ecNumber evidence="7">2.3.1.30</ecNumber>
    </recommendedName>
</protein>
<keyword evidence="9" id="KW-1185">Reference proteome</keyword>
<dbReference type="InterPro" id="IPR053376">
    <property type="entry name" value="Serine_acetyltransferase"/>
</dbReference>
<dbReference type="InterPro" id="IPR018357">
    <property type="entry name" value="Hexapep_transf_CS"/>
</dbReference>
<reference evidence="8 9" key="1">
    <citation type="submission" date="2018-06" db="EMBL/GenBank/DDBJ databases">
        <title>Genome sequencing of Oceanotoga sp. sy52.</title>
        <authorList>
            <person name="Mori K."/>
        </authorList>
    </citation>
    <scope>NUCLEOTIDE SEQUENCE [LARGE SCALE GENOMIC DNA]</scope>
    <source>
        <strain evidence="9">sy52</strain>
    </source>
</reference>
<dbReference type="RefSeq" id="WP_190614735.1">
    <property type="nucleotide sequence ID" value="NZ_AP018712.1"/>
</dbReference>
<evidence type="ECO:0000256" key="3">
    <source>
        <dbReference type="ARBA" id="ARBA00022679"/>
    </source>
</evidence>
<accession>A0A7G1G9I7</accession>
<dbReference type="SUPFAM" id="SSF51161">
    <property type="entry name" value="Trimeric LpxA-like enzymes"/>
    <property type="match status" value="1"/>
</dbReference>